<gene>
    <name evidence="2" type="ORF">DHEL01_v201567</name>
</gene>
<name>A0A2P5IC19_DIAHE</name>
<comment type="caution">
    <text evidence="2">The sequence shown here is derived from an EMBL/GenBank/DDBJ whole genome shotgun (WGS) entry which is preliminary data.</text>
</comment>
<reference evidence="2" key="1">
    <citation type="submission" date="2017-09" db="EMBL/GenBank/DDBJ databases">
        <title>Polyketide synthases of a Diaporthe helianthi virulent isolate.</title>
        <authorList>
            <person name="Baroncelli R."/>
        </authorList>
    </citation>
    <scope>NUCLEOTIDE SEQUENCE [LARGE SCALE GENOMIC DNA]</scope>
    <source>
        <strain evidence="2">7/96</strain>
    </source>
</reference>
<evidence type="ECO:0000313" key="2">
    <source>
        <dbReference type="EMBL" id="POS80049.1"/>
    </source>
</evidence>
<dbReference type="OrthoDB" id="5086500at2759"/>
<dbReference type="EMBL" id="MAVT02000073">
    <property type="protein sequence ID" value="POS80049.1"/>
    <property type="molecule type" value="Genomic_DNA"/>
</dbReference>
<keyword evidence="3" id="KW-1185">Reference proteome</keyword>
<organism evidence="2 3">
    <name type="scientific">Diaporthe helianthi</name>
    <dbReference type="NCBI Taxonomy" id="158607"/>
    <lineage>
        <taxon>Eukaryota</taxon>
        <taxon>Fungi</taxon>
        <taxon>Dikarya</taxon>
        <taxon>Ascomycota</taxon>
        <taxon>Pezizomycotina</taxon>
        <taxon>Sordariomycetes</taxon>
        <taxon>Sordariomycetidae</taxon>
        <taxon>Diaporthales</taxon>
        <taxon>Diaporthaceae</taxon>
        <taxon>Diaporthe</taxon>
    </lineage>
</organism>
<accession>A0A2P5IC19</accession>
<proteinExistence type="predicted"/>
<evidence type="ECO:0000313" key="3">
    <source>
        <dbReference type="Proteomes" id="UP000094444"/>
    </source>
</evidence>
<keyword evidence="1" id="KW-0732">Signal</keyword>
<protein>
    <submittedName>
        <fullName evidence="2">Uncharacterized protein</fullName>
    </submittedName>
</protein>
<dbReference type="AlphaFoldDB" id="A0A2P5IC19"/>
<dbReference type="InParanoid" id="A0A2P5IC19"/>
<evidence type="ECO:0000256" key="1">
    <source>
        <dbReference type="SAM" id="SignalP"/>
    </source>
</evidence>
<feature type="chain" id="PRO_5015136908" evidence="1">
    <location>
        <begin position="20"/>
        <end position="236"/>
    </location>
</feature>
<feature type="signal peptide" evidence="1">
    <location>
        <begin position="1"/>
        <end position="19"/>
    </location>
</feature>
<sequence length="236" mass="25101">MYCKVSLSALALAIHGATAQVDHRYYGNNFAVGYASGGTNRITKATWSLSPPPTPNIPSAPNDISASLWIGIASSGTSSPLVQPLLKWTVDQWSAGCGAKTDEWCVGNFNSTGEQLANQPFVTVPKGSSLSFEIESTADNMVSQKVSIDGNLVSSQTNAVDGSLAFLYSSNECWRNACGAINAYSWDSVTITLNEADNSFGETLDLRGANGSFLASDNGKVWTGTFNIDADYFPRQ</sequence>
<dbReference type="Proteomes" id="UP000094444">
    <property type="component" value="Unassembled WGS sequence"/>
</dbReference>